<name>A0A0G1YTE2_9BACT</name>
<dbReference type="Proteomes" id="UP000034588">
    <property type="component" value="Unassembled WGS sequence"/>
</dbReference>
<comment type="caution">
    <text evidence="1">The sequence shown here is derived from an EMBL/GenBank/DDBJ whole genome shotgun (WGS) entry which is preliminary data.</text>
</comment>
<dbReference type="AlphaFoldDB" id="A0A0G1YTE2"/>
<accession>A0A0G1YTE2</accession>
<sequence length="75" mass="8095">MPEGVDAQSIAGILGDITRKTIGQSVHLVINENDAPEQWDRVAIAQEVKRGRVLPGDESLNLNLPGGYIARVKGF</sequence>
<organism evidence="1 2">
    <name type="scientific">Candidatus Gottesmanbacteria bacterium GW2011_GWB1_49_7</name>
    <dbReference type="NCBI Taxonomy" id="1618448"/>
    <lineage>
        <taxon>Bacteria</taxon>
        <taxon>Candidatus Gottesmaniibacteriota</taxon>
    </lineage>
</organism>
<evidence type="ECO:0000313" key="2">
    <source>
        <dbReference type="Proteomes" id="UP000034588"/>
    </source>
</evidence>
<evidence type="ECO:0000313" key="1">
    <source>
        <dbReference type="EMBL" id="KKW09614.1"/>
    </source>
</evidence>
<protein>
    <submittedName>
        <fullName evidence="1">Uncharacterized protein</fullName>
    </submittedName>
</protein>
<proteinExistence type="predicted"/>
<dbReference type="EMBL" id="LCQD01000057">
    <property type="protein sequence ID" value="KKW09614.1"/>
    <property type="molecule type" value="Genomic_DNA"/>
</dbReference>
<reference evidence="1 2" key="1">
    <citation type="journal article" date="2015" name="Nature">
        <title>rRNA introns, odd ribosomes, and small enigmatic genomes across a large radiation of phyla.</title>
        <authorList>
            <person name="Brown C.T."/>
            <person name="Hug L.A."/>
            <person name="Thomas B.C."/>
            <person name="Sharon I."/>
            <person name="Castelle C.J."/>
            <person name="Singh A."/>
            <person name="Wilkins M.J."/>
            <person name="Williams K.H."/>
            <person name="Banfield J.F."/>
        </authorList>
    </citation>
    <scope>NUCLEOTIDE SEQUENCE [LARGE SCALE GENOMIC DNA]</scope>
</reference>
<gene>
    <name evidence="1" type="ORF">UY48_C0057G0002</name>
</gene>